<dbReference type="Proteomes" id="UP001162060">
    <property type="component" value="Unassembled WGS sequence"/>
</dbReference>
<dbReference type="EMBL" id="CAKLBY020000309">
    <property type="protein sequence ID" value="CAK7944556.1"/>
    <property type="molecule type" value="Genomic_DNA"/>
</dbReference>
<reference evidence="2" key="1">
    <citation type="submission" date="2024-01" db="EMBL/GenBank/DDBJ databases">
        <authorList>
            <person name="Webb A."/>
        </authorList>
    </citation>
    <scope>NUCLEOTIDE SEQUENCE</scope>
    <source>
        <strain evidence="2">Pm1</strain>
    </source>
</reference>
<organism evidence="2 3">
    <name type="scientific">Peronospora matthiolae</name>
    <dbReference type="NCBI Taxonomy" id="2874970"/>
    <lineage>
        <taxon>Eukaryota</taxon>
        <taxon>Sar</taxon>
        <taxon>Stramenopiles</taxon>
        <taxon>Oomycota</taxon>
        <taxon>Peronosporomycetes</taxon>
        <taxon>Peronosporales</taxon>
        <taxon>Peronosporaceae</taxon>
        <taxon>Peronospora</taxon>
    </lineage>
</organism>
<name>A0AAV1VC73_9STRA</name>
<evidence type="ECO:0000313" key="3">
    <source>
        <dbReference type="Proteomes" id="UP001162060"/>
    </source>
</evidence>
<evidence type="ECO:0000256" key="1">
    <source>
        <dbReference type="SAM" id="MobiDB-lite"/>
    </source>
</evidence>
<dbReference type="AlphaFoldDB" id="A0AAV1VC73"/>
<sequence length="248" mass="27446">MFDCDLDQVITASRSLFKALVPLTGNYDSADRGLTTSIMVKEEDCSPATSSHYASAESIADDSDGLEIKRMSLGPSGAELLRDHHEHPTPTTGPLRLTTEPADATDNPDQMQIYFAKAMKKFMRDQRRRPPRSEPTSRLNPIHKVFGVGMPDTNMESADSHGSRGNTLDFDDLDIDGVHRPHLDTTEAIIGEGFAAQRIRISAIAYLKEFSGRDHDDDRARSWVRKVKSAFLRDQAPGSGKCLVLEIC</sequence>
<feature type="region of interest" description="Disordered" evidence="1">
    <location>
        <begin position="79"/>
        <end position="107"/>
    </location>
</feature>
<feature type="region of interest" description="Disordered" evidence="1">
    <location>
        <begin position="124"/>
        <end position="144"/>
    </location>
</feature>
<protein>
    <submittedName>
        <fullName evidence="2">Uncharacterized protein</fullName>
    </submittedName>
</protein>
<feature type="compositionally biased region" description="Low complexity" evidence="1">
    <location>
        <begin position="89"/>
        <end position="101"/>
    </location>
</feature>
<gene>
    <name evidence="2" type="ORF">PM001_LOCUS29706</name>
</gene>
<comment type="caution">
    <text evidence="2">The sequence shown here is derived from an EMBL/GenBank/DDBJ whole genome shotgun (WGS) entry which is preliminary data.</text>
</comment>
<proteinExistence type="predicted"/>
<evidence type="ECO:0000313" key="2">
    <source>
        <dbReference type="EMBL" id="CAK7944556.1"/>
    </source>
</evidence>
<accession>A0AAV1VC73</accession>